<feature type="compositionally biased region" description="Polar residues" evidence="7">
    <location>
        <begin position="116"/>
        <end position="125"/>
    </location>
</feature>
<evidence type="ECO:0000259" key="9">
    <source>
        <dbReference type="PROSITE" id="PS50238"/>
    </source>
</evidence>
<dbReference type="Proteomes" id="UP000693946">
    <property type="component" value="Linkage Group LG14"/>
</dbReference>
<evidence type="ECO:0000259" key="10">
    <source>
        <dbReference type="PROSITE" id="PS51741"/>
    </source>
</evidence>
<dbReference type="InterPro" id="IPR031160">
    <property type="entry name" value="F_BAR_dom"/>
</dbReference>
<feature type="region of interest" description="Disordered" evidence="7">
    <location>
        <begin position="704"/>
        <end position="820"/>
    </location>
</feature>
<dbReference type="Pfam" id="PF24235">
    <property type="entry name" value="RHG29_45_N"/>
    <property type="match status" value="1"/>
</dbReference>
<feature type="compositionally biased region" description="Polar residues" evidence="7">
    <location>
        <begin position="804"/>
        <end position="813"/>
    </location>
</feature>
<organism evidence="11 12">
    <name type="scientific">Solea senegalensis</name>
    <name type="common">Senegalese sole</name>
    <dbReference type="NCBI Taxonomy" id="28829"/>
    <lineage>
        <taxon>Eukaryota</taxon>
        <taxon>Metazoa</taxon>
        <taxon>Chordata</taxon>
        <taxon>Craniata</taxon>
        <taxon>Vertebrata</taxon>
        <taxon>Euteleostomi</taxon>
        <taxon>Actinopterygii</taxon>
        <taxon>Neopterygii</taxon>
        <taxon>Teleostei</taxon>
        <taxon>Neoteleostei</taxon>
        <taxon>Acanthomorphata</taxon>
        <taxon>Carangaria</taxon>
        <taxon>Pleuronectiformes</taxon>
        <taxon>Pleuronectoidei</taxon>
        <taxon>Soleidae</taxon>
        <taxon>Solea</taxon>
    </lineage>
</organism>
<feature type="compositionally biased region" description="Basic and acidic residues" evidence="7">
    <location>
        <begin position="1168"/>
        <end position="1177"/>
    </location>
</feature>
<keyword evidence="12" id="KW-1185">Reference proteome</keyword>
<dbReference type="GO" id="GO:0051056">
    <property type="term" value="P:regulation of small GTPase mediated signal transduction"/>
    <property type="evidence" value="ECO:0007669"/>
    <property type="project" value="UniProtKB-ARBA"/>
</dbReference>
<evidence type="ECO:0000256" key="5">
    <source>
        <dbReference type="ARBA" id="ARBA00023054"/>
    </source>
</evidence>
<dbReference type="PANTHER" id="PTHR15228:SF18">
    <property type="entry name" value="RHO GTPASE-ACTIVATING PROTEIN 45"/>
    <property type="match status" value="1"/>
</dbReference>
<name>A0AAV6S927_SOLSE</name>
<evidence type="ECO:0000259" key="8">
    <source>
        <dbReference type="PROSITE" id="PS50081"/>
    </source>
</evidence>
<gene>
    <name evidence="11" type="ORF">JOB18_004922</name>
</gene>
<dbReference type="PANTHER" id="PTHR15228">
    <property type="entry name" value="SPERMATHECAL PHYSIOLOGY VARIANT"/>
    <property type="match status" value="1"/>
</dbReference>
<sequence>MYDSSGSSRRRKTDRHTPWLQVGLNGTEVPLLSAGGTSAKWRVGGWVGGLYVKLREVRMDGKGTLKMFTRKKRELIKTPSISKKSRAGSPGPQSSAQSSEDTAIGGRSMLKRGGKSSYNPYSTSQRVKKAGLKGNDSLDILPNKHSVWLKQLSILQERKDAGDISLSSSPLSTSSCSTLTPSSAGLQDTSMSSPGTQSVQHLKLPSMQGMSCPSPVSTLKRPTALSRHASAAGFPLQSWVFSKGQGKGALTPTTPSESPESTAIEVEDIPALLRDVARFAEAVEKLKDVVLTEGKESQRPVAHECLGEVLRVLRQVINTYPLLNTVEILTAAGKLISKVKGFHYEACNEADKKEFEKAIETIAVAFSSNVSELLMGEVDSSTLLSLLPTEKSRSMENLYTATDGGQFRSDLQDMGRGEEVDVILQHSEGGVDSALLYAKTISKYMKDLISYVEKRISLETEFSKGLQRLYQSCKHSITHPHMPLFSIYSLALEQDQEQSVGLQQASTTLHSQTFIQPLMQRKQDHEKRRKEIKEHWIRAKRKLMECEANLRKAKHAYMARCEDYDKAKMAAFRAEEEGGGSTAKSVEKKKRLEEEARNKADEAEATYRTCIADATTQQLELEHTKVTVLRQLQDVIKQSDQTLRSATISYYQLMHMQTVALPVHYQTLCESSKLYDPGQQYAAHVRDLQLPEQPTVHYTFEAYSASSSSHHGHRPRNDSFNTEQSHTDSPATGSDTTVPDREAEAQRKRQGHKSWGSTVSDDSVGGDGGLESPTISTSDISKIARTSSTGTMSSNEDADEKDGNVTSFETPNINGMDPDVVVSTRPFRNIGLSKAAQTHRLRKLRTPAKCRECDSYVYFQGAECEECFLACHKRCLETLAIQCGHKKLQGRLQLFGREFSQVASCASDGIPFIITKCISEIERRALKMKGIYRVNGVKTRVEKLCQAFENGKELVELSQCSPHDISNVLKLYLRQLPEPIMLFRLYNSLMGLAKESLHSDEETPEGEEAESSSVNPAAGRGSELVDLGPDTDPEVLVLVEKLKELLKELPKTNFSSLRYIIRHLRRIAELEEDNKMSPSNLGIVFGPSLMRPRPTGATISLSSLVDYPHQARVVEALIVFYSSIFQSKTSQTHKICRSASSSAQQGPNAEDKTTSPADGEEDGGEQQSKLDSDKMEEGCESSLGSSEQLSDSELDDSGQRSTHSGGLVKQESVVSVDDDQLSYRDSLDLSNQSAPHTDPDQDVDQDQDDPEGKEPPAVPDSGPPDDDTGPEQNLSASLAELNVNQSNNNYPYSPVLSLSGLPLARLCGKKLPLTRNRGSEPEFV</sequence>
<reference evidence="11 12" key="1">
    <citation type="journal article" date="2021" name="Sci. Rep.">
        <title>Chromosome anchoring in Senegalese sole (Solea senegalensis) reveals sex-associated markers and genome rearrangements in flatfish.</title>
        <authorList>
            <person name="Guerrero-Cozar I."/>
            <person name="Gomez-Garrido J."/>
            <person name="Berbel C."/>
            <person name="Martinez-Blanch J.F."/>
            <person name="Alioto T."/>
            <person name="Claros M.G."/>
            <person name="Gagnaire P.A."/>
            <person name="Manchado M."/>
        </authorList>
    </citation>
    <scope>NUCLEOTIDE SEQUENCE [LARGE SCALE GENOMIC DNA]</scope>
    <source>
        <strain evidence="11">Sse05_10M</strain>
    </source>
</reference>
<dbReference type="SMART" id="SM00324">
    <property type="entry name" value="RhoGAP"/>
    <property type="match status" value="1"/>
</dbReference>
<dbReference type="Pfam" id="PF00620">
    <property type="entry name" value="RhoGAP"/>
    <property type="match status" value="2"/>
</dbReference>
<dbReference type="PROSITE" id="PS00479">
    <property type="entry name" value="ZF_DAG_PE_1"/>
    <property type="match status" value="1"/>
</dbReference>
<feature type="compositionally biased region" description="Polar residues" evidence="7">
    <location>
        <begin position="184"/>
        <end position="198"/>
    </location>
</feature>
<feature type="compositionally biased region" description="Low complexity" evidence="7">
    <location>
        <begin position="165"/>
        <end position="183"/>
    </location>
</feature>
<feature type="region of interest" description="Disordered" evidence="7">
    <location>
        <begin position="1136"/>
        <end position="1289"/>
    </location>
</feature>
<accession>A0AAV6S927</accession>
<dbReference type="GO" id="GO:0005096">
    <property type="term" value="F:GTPase activator activity"/>
    <property type="evidence" value="ECO:0007669"/>
    <property type="project" value="UniProtKB-KW"/>
</dbReference>
<keyword evidence="3" id="KW-0863">Zinc-finger</keyword>
<feature type="region of interest" description="Disordered" evidence="7">
    <location>
        <begin position="164"/>
        <end position="198"/>
    </location>
</feature>
<dbReference type="Pfam" id="PF22699">
    <property type="entry name" value="GMIP-like_FCH"/>
    <property type="match status" value="1"/>
</dbReference>
<feature type="compositionally biased region" description="Polar residues" evidence="7">
    <location>
        <begin position="773"/>
        <end position="795"/>
    </location>
</feature>
<keyword evidence="4" id="KW-0862">Zinc</keyword>
<feature type="region of interest" description="Disordered" evidence="7">
    <location>
        <begin position="575"/>
        <end position="597"/>
    </location>
</feature>
<protein>
    <submittedName>
        <fullName evidence="11">Rho GTPase-activating 45 isoform X1</fullName>
    </submittedName>
</protein>
<evidence type="ECO:0000256" key="2">
    <source>
        <dbReference type="ARBA" id="ARBA00022723"/>
    </source>
</evidence>
<dbReference type="InterPro" id="IPR054713">
    <property type="entry name" value="GMIP/FCHO2-like_FCH"/>
</dbReference>
<dbReference type="EMBL" id="JAGKHQ010000006">
    <property type="protein sequence ID" value="KAG7513343.1"/>
    <property type="molecule type" value="Genomic_DNA"/>
</dbReference>
<evidence type="ECO:0000256" key="4">
    <source>
        <dbReference type="ARBA" id="ARBA00022833"/>
    </source>
</evidence>
<feature type="compositionally biased region" description="Polar residues" evidence="7">
    <location>
        <begin position="718"/>
        <end position="737"/>
    </location>
</feature>
<feature type="region of interest" description="Disordered" evidence="7">
    <location>
        <begin position="76"/>
        <end position="128"/>
    </location>
</feature>
<dbReference type="InterPro" id="IPR051025">
    <property type="entry name" value="RhoGAP"/>
</dbReference>
<dbReference type="InterPro" id="IPR057028">
    <property type="entry name" value="RHG29_45_N"/>
</dbReference>
<dbReference type="GO" id="GO:0007165">
    <property type="term" value="P:signal transduction"/>
    <property type="evidence" value="ECO:0007669"/>
    <property type="project" value="InterPro"/>
</dbReference>
<keyword evidence="5 6" id="KW-0175">Coiled coil</keyword>
<dbReference type="InterPro" id="IPR000198">
    <property type="entry name" value="RhoGAP_dom"/>
</dbReference>
<dbReference type="PROSITE" id="PS50238">
    <property type="entry name" value="RHOGAP"/>
    <property type="match status" value="1"/>
</dbReference>
<dbReference type="GO" id="GO:0008270">
    <property type="term" value="F:zinc ion binding"/>
    <property type="evidence" value="ECO:0007669"/>
    <property type="project" value="UniProtKB-KW"/>
</dbReference>
<evidence type="ECO:0000313" key="11">
    <source>
        <dbReference type="EMBL" id="KAG7513343.1"/>
    </source>
</evidence>
<feature type="compositionally biased region" description="Polar residues" evidence="7">
    <location>
        <begin position="1271"/>
        <end position="1289"/>
    </location>
</feature>
<feature type="domain" description="F-BAR" evidence="10">
    <location>
        <begin position="418"/>
        <end position="680"/>
    </location>
</feature>
<dbReference type="SMART" id="SM00055">
    <property type="entry name" value="FCH"/>
    <property type="match status" value="1"/>
</dbReference>
<dbReference type="GO" id="GO:0016020">
    <property type="term" value="C:membrane"/>
    <property type="evidence" value="ECO:0007669"/>
    <property type="project" value="TreeGrafter"/>
</dbReference>
<feature type="compositionally biased region" description="Low complexity" evidence="7">
    <location>
        <begin position="1180"/>
        <end position="1189"/>
    </location>
</feature>
<evidence type="ECO:0000256" key="7">
    <source>
        <dbReference type="SAM" id="MobiDB-lite"/>
    </source>
</evidence>
<dbReference type="CDD" id="cd20816">
    <property type="entry name" value="C1_GMIP-like"/>
    <property type="match status" value="1"/>
</dbReference>
<dbReference type="InterPro" id="IPR001060">
    <property type="entry name" value="FCH_dom"/>
</dbReference>
<dbReference type="Pfam" id="PF00130">
    <property type="entry name" value="C1_1"/>
    <property type="match status" value="1"/>
</dbReference>
<dbReference type="PROSITE" id="PS51741">
    <property type="entry name" value="F_BAR"/>
    <property type="match status" value="1"/>
</dbReference>
<evidence type="ECO:0000256" key="3">
    <source>
        <dbReference type="ARBA" id="ARBA00022771"/>
    </source>
</evidence>
<feature type="compositionally biased region" description="Low complexity" evidence="7">
    <location>
        <begin position="87"/>
        <end position="99"/>
    </location>
</feature>
<proteinExistence type="predicted"/>
<keyword evidence="1" id="KW-0343">GTPase activation</keyword>
<feature type="domain" description="Rho-GAP" evidence="9">
    <location>
        <begin position="897"/>
        <end position="1125"/>
    </location>
</feature>
<comment type="caution">
    <text evidence="11">The sequence shown here is derived from an EMBL/GenBank/DDBJ whole genome shotgun (WGS) entry which is preliminary data.</text>
</comment>
<dbReference type="PROSITE" id="PS50081">
    <property type="entry name" value="ZF_DAG_PE_2"/>
    <property type="match status" value="1"/>
</dbReference>
<dbReference type="InterPro" id="IPR002219">
    <property type="entry name" value="PKC_DAG/PE"/>
</dbReference>
<feature type="domain" description="Phorbol-ester/DAG-type" evidence="8">
    <location>
        <begin position="838"/>
        <end position="883"/>
    </location>
</feature>
<keyword evidence="2" id="KW-0479">Metal-binding</keyword>
<dbReference type="SMART" id="SM00109">
    <property type="entry name" value="C1"/>
    <property type="match status" value="1"/>
</dbReference>
<feature type="compositionally biased region" description="Acidic residues" evidence="7">
    <location>
        <begin position="1240"/>
        <end position="1251"/>
    </location>
</feature>
<evidence type="ECO:0000256" key="1">
    <source>
        <dbReference type="ARBA" id="ARBA00022468"/>
    </source>
</evidence>
<dbReference type="GO" id="GO:0005829">
    <property type="term" value="C:cytosol"/>
    <property type="evidence" value="ECO:0007669"/>
    <property type="project" value="UniProtKB-ARBA"/>
</dbReference>
<feature type="compositionally biased region" description="Basic and acidic residues" evidence="7">
    <location>
        <begin position="738"/>
        <end position="747"/>
    </location>
</feature>
<dbReference type="FunFam" id="1.10.555.10:FF:000016">
    <property type="entry name" value="Rho GTPase activating protein 29"/>
    <property type="match status" value="1"/>
</dbReference>
<evidence type="ECO:0000313" key="12">
    <source>
        <dbReference type="Proteomes" id="UP000693946"/>
    </source>
</evidence>
<feature type="region of interest" description="Disordered" evidence="7">
    <location>
        <begin position="996"/>
        <end position="1028"/>
    </location>
</feature>
<feature type="compositionally biased region" description="Polar residues" evidence="7">
    <location>
        <begin position="1136"/>
        <end position="1147"/>
    </location>
</feature>
<evidence type="ECO:0000256" key="6">
    <source>
        <dbReference type="PROSITE-ProRule" id="PRU01077"/>
    </source>
</evidence>